<evidence type="ECO:0000313" key="1">
    <source>
        <dbReference type="EMBL" id="MCF6136473.1"/>
    </source>
</evidence>
<organism evidence="1 2">
    <name type="scientific">Pseudalkalibacillus berkeleyi</name>
    <dbReference type="NCBI Taxonomy" id="1069813"/>
    <lineage>
        <taxon>Bacteria</taxon>
        <taxon>Bacillati</taxon>
        <taxon>Bacillota</taxon>
        <taxon>Bacilli</taxon>
        <taxon>Bacillales</taxon>
        <taxon>Fictibacillaceae</taxon>
        <taxon>Pseudalkalibacillus</taxon>
    </lineage>
</organism>
<keyword evidence="2" id="KW-1185">Reference proteome</keyword>
<protein>
    <recommendedName>
        <fullName evidence="3">Lipoprotein</fullName>
    </recommendedName>
</protein>
<evidence type="ECO:0008006" key="3">
    <source>
        <dbReference type="Google" id="ProtNLM"/>
    </source>
</evidence>
<dbReference type="RefSeq" id="WP_236331250.1">
    <property type="nucleotide sequence ID" value="NZ_JAKIJS010000001.1"/>
</dbReference>
<comment type="caution">
    <text evidence="1">The sequence shown here is derived from an EMBL/GenBank/DDBJ whole genome shotgun (WGS) entry which is preliminary data.</text>
</comment>
<reference evidence="1 2" key="1">
    <citation type="submission" date="2022-01" db="EMBL/GenBank/DDBJ databases">
        <title>Alkalihalobacillus sp. EGI L200015, a novel bacterium isolated from a salt lake sediment.</title>
        <authorList>
            <person name="Gao L."/>
            <person name="Fang B.-Z."/>
            <person name="Li W.-J."/>
        </authorList>
    </citation>
    <scope>NUCLEOTIDE SEQUENCE [LARGE SCALE GENOMIC DNA]</scope>
    <source>
        <strain evidence="1 2">KCTC 12718</strain>
    </source>
</reference>
<sequence>MRKGWLFGFIKKFAIIAVVFIFVVGCSTSKDQEHIQTIQAYLENEFNGPNEKLSKILDQEGAYPPELEAYMKKHYDPLVADLEKMVNTNNALLFLRFAHGGGYQLQSKSIVIQKVDQTDQYAYNYEVELEYSRNDQTNTATVTGVININDDGKITLIRNVNDDGLLENMR</sequence>
<dbReference type="Proteomes" id="UP001649381">
    <property type="component" value="Unassembled WGS sequence"/>
</dbReference>
<proteinExistence type="predicted"/>
<dbReference type="PROSITE" id="PS51257">
    <property type="entry name" value="PROKAR_LIPOPROTEIN"/>
    <property type="match status" value="1"/>
</dbReference>
<evidence type="ECO:0000313" key="2">
    <source>
        <dbReference type="Proteomes" id="UP001649381"/>
    </source>
</evidence>
<gene>
    <name evidence="1" type="ORF">L2716_01940</name>
</gene>
<accession>A0ABS9GXZ4</accession>
<dbReference type="EMBL" id="JAKIJS010000001">
    <property type="protein sequence ID" value="MCF6136473.1"/>
    <property type="molecule type" value="Genomic_DNA"/>
</dbReference>
<name>A0ABS9GXZ4_9BACL</name>